<feature type="transmembrane region" description="Helical" evidence="6">
    <location>
        <begin position="350"/>
        <end position="375"/>
    </location>
</feature>
<dbReference type="STRING" id="504832.OCA5_c21180"/>
<feature type="transmembrane region" description="Helical" evidence="6">
    <location>
        <begin position="98"/>
        <end position="118"/>
    </location>
</feature>
<dbReference type="KEGG" id="ocg:OCA5_c21180"/>
<dbReference type="AlphaFoldDB" id="F8BX45"/>
<dbReference type="Pfam" id="PF01594">
    <property type="entry name" value="AI-2E_transport"/>
    <property type="match status" value="1"/>
</dbReference>
<evidence type="ECO:0000256" key="2">
    <source>
        <dbReference type="ARBA" id="ARBA00009773"/>
    </source>
</evidence>
<gene>
    <name evidence="7" type="ordered locus">OCA5_c21180</name>
</gene>
<evidence type="ECO:0000313" key="7">
    <source>
        <dbReference type="EMBL" id="AEI06822.1"/>
    </source>
</evidence>
<evidence type="ECO:0000256" key="1">
    <source>
        <dbReference type="ARBA" id="ARBA00004141"/>
    </source>
</evidence>
<evidence type="ECO:0000256" key="5">
    <source>
        <dbReference type="ARBA" id="ARBA00023136"/>
    </source>
</evidence>
<dbReference type="PATRIC" id="fig|504832.7.peg.2239"/>
<dbReference type="Proteomes" id="UP000007730">
    <property type="component" value="Chromosome"/>
</dbReference>
<evidence type="ECO:0000313" key="8">
    <source>
        <dbReference type="Proteomes" id="UP000007730"/>
    </source>
</evidence>
<dbReference type="GO" id="GO:0055085">
    <property type="term" value="P:transmembrane transport"/>
    <property type="evidence" value="ECO:0007669"/>
    <property type="project" value="TreeGrafter"/>
</dbReference>
<feature type="transmembrane region" description="Helical" evidence="6">
    <location>
        <begin position="130"/>
        <end position="153"/>
    </location>
</feature>
<reference evidence="7 8" key="1">
    <citation type="journal article" date="2011" name="J. Bacteriol.">
        <title>Complete genome sequences of the chemolithoautotrophic Oligotropha carboxidovorans strains OM4 and OM5.</title>
        <authorList>
            <person name="Volland S."/>
            <person name="Rachinger M."/>
            <person name="Strittmatter A."/>
            <person name="Daniel R."/>
            <person name="Gottschalk G."/>
            <person name="Meyer O."/>
        </authorList>
    </citation>
    <scope>NUCLEOTIDE SEQUENCE [LARGE SCALE GENOMIC DNA]</scope>
    <source>
        <strain evidence="8">ATCC 49405 / DSM 1227 / KCTC 32145 / OM5</strain>
    </source>
</reference>
<proteinExistence type="inferred from homology"/>
<accession>F8BX45</accession>
<dbReference type="PANTHER" id="PTHR21716:SF62">
    <property type="entry name" value="TRANSPORT PROTEIN YDBI-RELATED"/>
    <property type="match status" value="1"/>
</dbReference>
<feature type="transmembrane region" description="Helical" evidence="6">
    <location>
        <begin position="387"/>
        <end position="420"/>
    </location>
</feature>
<feature type="transmembrane region" description="Helical" evidence="6">
    <location>
        <begin position="317"/>
        <end position="343"/>
    </location>
</feature>
<protein>
    <submittedName>
        <fullName evidence="7">Putative permease</fullName>
    </submittedName>
</protein>
<feature type="transmembrane region" description="Helical" evidence="6">
    <location>
        <begin position="231"/>
        <end position="254"/>
    </location>
</feature>
<dbReference type="InterPro" id="IPR002549">
    <property type="entry name" value="AI-2E-like"/>
</dbReference>
<comment type="subcellular location">
    <subcellularLocation>
        <location evidence="1">Membrane</location>
        <topology evidence="1">Multi-pass membrane protein</topology>
    </subcellularLocation>
</comment>
<dbReference type="eggNOG" id="COG0628">
    <property type="taxonomic scope" value="Bacteria"/>
</dbReference>
<dbReference type="GO" id="GO:0016020">
    <property type="term" value="C:membrane"/>
    <property type="evidence" value="ECO:0007669"/>
    <property type="project" value="UniProtKB-SubCell"/>
</dbReference>
<keyword evidence="4 6" id="KW-1133">Transmembrane helix</keyword>
<sequence length="432" mass="45442">MPVRCGERTHLCHGCQHPNGDAGYRVRGPPSPPWLHLIARPDSERVRHDSRFRESPVTVSTERKHQRQDLAWAIAVGGILAVSFAALLIFAWEFAATLFLIFSGILLGVALTAMTKLLKRVMPGPHAGRLLVICVVLAAMLAGIFTLGGSTIASQAAVLSGTLKAQVVNLKTFLESHGFDASYLDLSAIAASPNGTAATTTPTSPNVSHNLPSAGAIASGGGAIVSQTLKIILGTVGAVGNFFIVLFLGLAFAAQPGVYRKGLIAMSPAAVRPQMEALIDRISSTLERWLIAQMITMSVVFVVTWLGLLAIGIPGAFILGVQAGLLTFIPTVGALVAGIVILLASISSGWVAVGSAFVLLMAVHALESYILTPIIQREAIDIPPATLFAFQILLGVVFGVWGLALALPVMAIVKVILVYLREDSPQTTTIQA</sequence>
<feature type="transmembrane region" description="Helical" evidence="6">
    <location>
        <begin position="289"/>
        <end position="311"/>
    </location>
</feature>
<dbReference type="OrthoDB" id="5761230at2"/>
<dbReference type="EMBL" id="CP002826">
    <property type="protein sequence ID" value="AEI06822.1"/>
    <property type="molecule type" value="Genomic_DNA"/>
</dbReference>
<evidence type="ECO:0000256" key="6">
    <source>
        <dbReference type="SAM" id="Phobius"/>
    </source>
</evidence>
<keyword evidence="8" id="KW-1185">Reference proteome</keyword>
<evidence type="ECO:0000256" key="3">
    <source>
        <dbReference type="ARBA" id="ARBA00022692"/>
    </source>
</evidence>
<organism evidence="7 8">
    <name type="scientific">Afipia carboxidovorans (strain ATCC 49405 / DSM 1227 / KCTC 32145 / OM5)</name>
    <name type="common">Oligotropha carboxidovorans</name>
    <dbReference type="NCBI Taxonomy" id="504832"/>
    <lineage>
        <taxon>Bacteria</taxon>
        <taxon>Pseudomonadati</taxon>
        <taxon>Pseudomonadota</taxon>
        <taxon>Alphaproteobacteria</taxon>
        <taxon>Hyphomicrobiales</taxon>
        <taxon>Nitrobacteraceae</taxon>
        <taxon>Afipia</taxon>
    </lineage>
</organism>
<evidence type="ECO:0000256" key="4">
    <source>
        <dbReference type="ARBA" id="ARBA00022989"/>
    </source>
</evidence>
<name>F8BX45_AFIC5</name>
<comment type="similarity">
    <text evidence="2">Belongs to the autoinducer-2 exporter (AI-2E) (TC 2.A.86) family.</text>
</comment>
<feature type="transmembrane region" description="Helical" evidence="6">
    <location>
        <begin position="70"/>
        <end position="92"/>
    </location>
</feature>
<keyword evidence="5 6" id="KW-0472">Membrane</keyword>
<dbReference type="PANTHER" id="PTHR21716">
    <property type="entry name" value="TRANSMEMBRANE PROTEIN"/>
    <property type="match status" value="1"/>
</dbReference>
<keyword evidence="3 6" id="KW-0812">Transmembrane</keyword>
<dbReference type="HOGENOM" id="CLU_031275_1_0_5"/>